<proteinExistence type="predicted"/>
<organism evidence="1 2">
    <name type="scientific">Dentiscutata heterogama</name>
    <dbReference type="NCBI Taxonomy" id="1316150"/>
    <lineage>
        <taxon>Eukaryota</taxon>
        <taxon>Fungi</taxon>
        <taxon>Fungi incertae sedis</taxon>
        <taxon>Mucoromycota</taxon>
        <taxon>Glomeromycotina</taxon>
        <taxon>Glomeromycetes</taxon>
        <taxon>Diversisporales</taxon>
        <taxon>Gigasporaceae</taxon>
        <taxon>Dentiscutata</taxon>
    </lineage>
</organism>
<protein>
    <submittedName>
        <fullName evidence="1">17321_t:CDS:1</fullName>
    </submittedName>
</protein>
<dbReference type="EMBL" id="CAJVPU010023516">
    <property type="protein sequence ID" value="CAG8688675.1"/>
    <property type="molecule type" value="Genomic_DNA"/>
</dbReference>
<evidence type="ECO:0000313" key="1">
    <source>
        <dbReference type="EMBL" id="CAG8688675.1"/>
    </source>
</evidence>
<evidence type="ECO:0000313" key="2">
    <source>
        <dbReference type="Proteomes" id="UP000789702"/>
    </source>
</evidence>
<reference evidence="1" key="1">
    <citation type="submission" date="2021-06" db="EMBL/GenBank/DDBJ databases">
        <authorList>
            <person name="Kallberg Y."/>
            <person name="Tangrot J."/>
            <person name="Rosling A."/>
        </authorList>
    </citation>
    <scope>NUCLEOTIDE SEQUENCE</scope>
    <source>
        <strain evidence="1">IL203A</strain>
    </source>
</reference>
<dbReference type="Proteomes" id="UP000789702">
    <property type="component" value="Unassembled WGS sequence"/>
</dbReference>
<comment type="caution">
    <text evidence="1">The sequence shown here is derived from an EMBL/GenBank/DDBJ whole genome shotgun (WGS) entry which is preliminary data.</text>
</comment>
<sequence length="199" mass="23080">MNKRKFEYKSNNEKKIKTDNVNLTEEQKKVVDIVLKGESIFYTGSAGVGKSYLLRYLIKELKLKYREKYNVAVTASTSIAALNINGVLIIDEISMLSCDAFELINEILQEIRRNQNPFGGVQLIVTGDFFQLPPIPNKGDKRKPYDLHLKNDHEVIENNDIKYEPMILFSDKNSAKFHNYNKLHSLKGKRILEFYSNDW</sequence>
<gene>
    <name evidence="1" type="ORF">DHETER_LOCUS11138</name>
</gene>
<accession>A0ACA9P398</accession>
<feature type="non-terminal residue" evidence="1">
    <location>
        <position position="199"/>
    </location>
</feature>
<keyword evidence="2" id="KW-1185">Reference proteome</keyword>
<name>A0ACA9P398_9GLOM</name>